<reference evidence="14" key="2">
    <citation type="submission" date="2025-08" db="UniProtKB">
        <authorList>
            <consortium name="RefSeq"/>
        </authorList>
    </citation>
    <scope>IDENTIFICATION</scope>
    <source>
        <tissue evidence="14">Leaf</tissue>
    </source>
</reference>
<dbReference type="FunFam" id="1.10.510.10:FF:000479">
    <property type="entry name" value="Leucine-rich repeat receptor-like protein kinase"/>
    <property type="match status" value="1"/>
</dbReference>
<evidence type="ECO:0000256" key="2">
    <source>
        <dbReference type="ARBA" id="ARBA00022614"/>
    </source>
</evidence>
<gene>
    <name evidence="14" type="primary">LOC109727448</name>
</gene>
<evidence type="ECO:0000256" key="1">
    <source>
        <dbReference type="ARBA" id="ARBA00004167"/>
    </source>
</evidence>
<keyword evidence="13" id="KW-1185">Reference proteome</keyword>
<dbReference type="InterPro" id="IPR008271">
    <property type="entry name" value="Ser/Thr_kinase_AS"/>
</dbReference>
<dbReference type="GO" id="GO:0004672">
    <property type="term" value="F:protein kinase activity"/>
    <property type="evidence" value="ECO:0007669"/>
    <property type="project" value="InterPro"/>
</dbReference>
<dbReference type="Gene3D" id="3.30.200.20">
    <property type="entry name" value="Phosphorylase Kinase, domain 1"/>
    <property type="match status" value="1"/>
</dbReference>
<keyword evidence="4 11" id="KW-0732">Signal</keyword>
<evidence type="ECO:0000256" key="11">
    <source>
        <dbReference type="SAM" id="SignalP"/>
    </source>
</evidence>
<evidence type="ECO:0000256" key="3">
    <source>
        <dbReference type="ARBA" id="ARBA00022692"/>
    </source>
</evidence>
<sequence length="431" mass="48100">MEYILLFVLVSLIISSAEGTQSKFTTTISSSATPVLTPRRLLLAHIHIPPSSLGRFLAHPLWVGASVSFAVCFALGTVAFVLWRLSVSCCTNIKSAIRRPEEPRNNRATIFTPMLLDPENLSFIDHLWRSHNLPCPLEVIGRGGCGEVYKAVLVHRGRAVPVAIKKIVQPPANADAAAQLCRDDSKMLDHRMRQIRSEIMTIGRIRHPNLLRLLAHVAQPGCHYLVYEFMQHGSLHDVMKRGTPPLDWPCRLKIALGVADGLEYLHTVRRPKVIHRDLKPGNILLDRDLNARIADFGLAKLVPGDAISGPMNSNNVAGTLGYIAPEYYQTLSYTEKSDVYSFGVILAVLVTGRFPSDEFFQQTDEMWVIGWVRAALQSEDPTAAIDRKLVGKGFEEQMLLVLKIACFCTYDDPNERPSSRDARHMLAQIKH</sequence>
<evidence type="ECO:0000256" key="5">
    <source>
        <dbReference type="ARBA" id="ARBA00022737"/>
    </source>
</evidence>
<dbReference type="PROSITE" id="PS50011">
    <property type="entry name" value="PROTEIN_KINASE_DOM"/>
    <property type="match status" value="1"/>
</dbReference>
<dbReference type="GeneID" id="109727448"/>
<dbReference type="RefSeq" id="XP_020113171.1">
    <property type="nucleotide sequence ID" value="XM_020257582.1"/>
</dbReference>
<dbReference type="Gramene" id="Aco009339.1.mrna1">
    <property type="protein sequence ID" value="Aco009339.1.mrna1.cds1"/>
    <property type="gene ID" value="Aco009339.1.path1"/>
</dbReference>
<evidence type="ECO:0000256" key="8">
    <source>
        <dbReference type="ARBA" id="ARBA00023170"/>
    </source>
</evidence>
<feature type="transmembrane region" description="Helical" evidence="10">
    <location>
        <begin position="61"/>
        <end position="85"/>
    </location>
</feature>
<feature type="domain" description="Protein kinase" evidence="12">
    <location>
        <begin position="134"/>
        <end position="431"/>
    </location>
</feature>
<dbReference type="GO" id="GO:0005524">
    <property type="term" value="F:ATP binding"/>
    <property type="evidence" value="ECO:0007669"/>
    <property type="project" value="InterPro"/>
</dbReference>
<dbReference type="PANTHER" id="PTHR48055:SF22">
    <property type="entry name" value="LEUCINE-RICH REPEAT RECEPTOR-LIKE SERINE_THREONINE_TYROSINE-PROTEIN KINASE SOBIR1"/>
    <property type="match status" value="1"/>
</dbReference>
<accession>A0A6P5GWZ9</accession>
<keyword evidence="2" id="KW-0433">Leucine-rich repeat</keyword>
<evidence type="ECO:0000313" key="13">
    <source>
        <dbReference type="Proteomes" id="UP000515123"/>
    </source>
</evidence>
<evidence type="ECO:0000256" key="7">
    <source>
        <dbReference type="ARBA" id="ARBA00023136"/>
    </source>
</evidence>
<evidence type="ECO:0000256" key="4">
    <source>
        <dbReference type="ARBA" id="ARBA00022729"/>
    </source>
</evidence>
<organism evidence="13 14">
    <name type="scientific">Ananas comosus</name>
    <name type="common">Pineapple</name>
    <name type="synonym">Ananas ananas</name>
    <dbReference type="NCBI Taxonomy" id="4615"/>
    <lineage>
        <taxon>Eukaryota</taxon>
        <taxon>Viridiplantae</taxon>
        <taxon>Streptophyta</taxon>
        <taxon>Embryophyta</taxon>
        <taxon>Tracheophyta</taxon>
        <taxon>Spermatophyta</taxon>
        <taxon>Magnoliopsida</taxon>
        <taxon>Liliopsida</taxon>
        <taxon>Poales</taxon>
        <taxon>Bromeliaceae</taxon>
        <taxon>Bromelioideae</taxon>
        <taxon>Ananas</taxon>
    </lineage>
</organism>
<evidence type="ECO:0000313" key="14">
    <source>
        <dbReference type="RefSeq" id="XP_020113171.1"/>
    </source>
</evidence>
<dbReference type="PANTHER" id="PTHR48055">
    <property type="entry name" value="LEUCINE-RICH REPEAT RECEPTOR PROTEIN KINASE EMS1"/>
    <property type="match status" value="1"/>
</dbReference>
<dbReference type="AlphaFoldDB" id="A0A6P5GWZ9"/>
<keyword evidence="9" id="KW-0325">Glycoprotein</keyword>
<dbReference type="Pfam" id="PF00069">
    <property type="entry name" value="Pkinase"/>
    <property type="match status" value="1"/>
</dbReference>
<keyword evidence="3 10" id="KW-0812">Transmembrane</keyword>
<reference evidence="13" key="1">
    <citation type="journal article" date="2015" name="Nat. Genet.">
        <title>The pineapple genome and the evolution of CAM photosynthesis.</title>
        <authorList>
            <person name="Ming R."/>
            <person name="VanBuren R."/>
            <person name="Wai C.M."/>
            <person name="Tang H."/>
            <person name="Schatz M.C."/>
            <person name="Bowers J.E."/>
            <person name="Lyons E."/>
            <person name="Wang M.L."/>
            <person name="Chen J."/>
            <person name="Biggers E."/>
            <person name="Zhang J."/>
            <person name="Huang L."/>
            <person name="Zhang L."/>
            <person name="Miao W."/>
            <person name="Zhang J."/>
            <person name="Ye Z."/>
            <person name="Miao C."/>
            <person name="Lin Z."/>
            <person name="Wang H."/>
            <person name="Zhou H."/>
            <person name="Yim W.C."/>
            <person name="Priest H.D."/>
            <person name="Zheng C."/>
            <person name="Woodhouse M."/>
            <person name="Edger P.P."/>
            <person name="Guyot R."/>
            <person name="Guo H.B."/>
            <person name="Guo H."/>
            <person name="Zheng G."/>
            <person name="Singh R."/>
            <person name="Sharma A."/>
            <person name="Min X."/>
            <person name="Zheng Y."/>
            <person name="Lee H."/>
            <person name="Gurtowski J."/>
            <person name="Sedlazeck F.J."/>
            <person name="Harkess A."/>
            <person name="McKain M.R."/>
            <person name="Liao Z."/>
            <person name="Fang J."/>
            <person name="Liu J."/>
            <person name="Zhang X."/>
            <person name="Zhang Q."/>
            <person name="Hu W."/>
            <person name="Qin Y."/>
            <person name="Wang K."/>
            <person name="Chen L.Y."/>
            <person name="Shirley N."/>
            <person name="Lin Y.R."/>
            <person name="Liu L.Y."/>
            <person name="Hernandez A.G."/>
            <person name="Wright C.L."/>
            <person name="Bulone V."/>
            <person name="Tuskan G.A."/>
            <person name="Heath K."/>
            <person name="Zee F."/>
            <person name="Moore P.H."/>
            <person name="Sunkar R."/>
            <person name="Leebens-Mack J.H."/>
            <person name="Mockler T."/>
            <person name="Bennetzen J.L."/>
            <person name="Freeling M."/>
            <person name="Sankoff D."/>
            <person name="Paterson A.H."/>
            <person name="Zhu X."/>
            <person name="Yang X."/>
            <person name="Smith J.A."/>
            <person name="Cushman J.C."/>
            <person name="Paull R.E."/>
            <person name="Yu Q."/>
        </authorList>
    </citation>
    <scope>NUCLEOTIDE SEQUENCE [LARGE SCALE GENOMIC DNA]</scope>
    <source>
        <strain evidence="13">cv. F153</strain>
    </source>
</reference>
<evidence type="ECO:0000256" key="10">
    <source>
        <dbReference type="SAM" id="Phobius"/>
    </source>
</evidence>
<protein>
    <submittedName>
        <fullName evidence="14">Leucine-rich repeat receptor-like serine/threonine/tyrosine-protein kinase SOBIR1</fullName>
    </submittedName>
</protein>
<evidence type="ECO:0000256" key="6">
    <source>
        <dbReference type="ARBA" id="ARBA00022989"/>
    </source>
</evidence>
<comment type="subcellular location">
    <subcellularLocation>
        <location evidence="1">Membrane</location>
        <topology evidence="1">Single-pass membrane protein</topology>
    </subcellularLocation>
</comment>
<keyword evidence="5" id="KW-0677">Repeat</keyword>
<dbReference type="InterPro" id="IPR051564">
    <property type="entry name" value="LRR_receptor-like_kinase"/>
</dbReference>
<dbReference type="InterPro" id="IPR011009">
    <property type="entry name" value="Kinase-like_dom_sf"/>
</dbReference>
<dbReference type="Proteomes" id="UP000515123">
    <property type="component" value="Linkage group 22"/>
</dbReference>
<dbReference type="OrthoDB" id="601368at2759"/>
<evidence type="ECO:0000256" key="9">
    <source>
        <dbReference type="ARBA" id="ARBA00023180"/>
    </source>
</evidence>
<feature type="chain" id="PRO_5027784319" evidence="11">
    <location>
        <begin position="20"/>
        <end position="431"/>
    </location>
</feature>
<evidence type="ECO:0000259" key="12">
    <source>
        <dbReference type="PROSITE" id="PS50011"/>
    </source>
</evidence>
<proteinExistence type="predicted"/>
<dbReference type="GO" id="GO:0016020">
    <property type="term" value="C:membrane"/>
    <property type="evidence" value="ECO:0007669"/>
    <property type="project" value="UniProtKB-SubCell"/>
</dbReference>
<name>A0A6P5GWZ9_ANACO</name>
<dbReference type="InterPro" id="IPR000719">
    <property type="entry name" value="Prot_kinase_dom"/>
</dbReference>
<keyword evidence="8" id="KW-0675">Receptor</keyword>
<dbReference type="SUPFAM" id="SSF56112">
    <property type="entry name" value="Protein kinase-like (PK-like)"/>
    <property type="match status" value="1"/>
</dbReference>
<feature type="signal peptide" evidence="11">
    <location>
        <begin position="1"/>
        <end position="19"/>
    </location>
</feature>
<keyword evidence="6 10" id="KW-1133">Transmembrane helix</keyword>
<dbReference type="PROSITE" id="PS00108">
    <property type="entry name" value="PROTEIN_KINASE_ST"/>
    <property type="match status" value="1"/>
</dbReference>
<dbReference type="Gene3D" id="1.10.510.10">
    <property type="entry name" value="Transferase(Phosphotransferase) domain 1"/>
    <property type="match status" value="1"/>
</dbReference>
<dbReference type="SMART" id="SM00220">
    <property type="entry name" value="S_TKc"/>
    <property type="match status" value="1"/>
</dbReference>
<keyword evidence="7 10" id="KW-0472">Membrane</keyword>